<comment type="function">
    <text evidence="15">Poorly processive, error-prone DNA polymerase involved in untargeted mutagenesis. Copies undamaged DNA at stalled replication forks, which arise in vivo from mismatched or misaligned primer ends. These misaligned primers can be extended by PolIV. Exhibits no 3'-5' exonuclease (proofreading) activity. May be involved in translesional synthesis, in conjunction with the beta clamp from PolIII.</text>
</comment>
<keyword evidence="8 15" id="KW-0479">Metal-binding</keyword>
<sequence>MSDHPRKIIHCDCDCFFAAVEIRDNPELRALPVAIGGSSDRRGVISTCNYVARKFGIRSAMNSAKALQLCPDLIILPGNMDKYREASVKINRIFEDYTDLVEPLSLDEAFLDVSESNACHGSATLIAEEIRARVRKEVGITISAGVAPNKFVAKVASDWNKPDGLCVVTPEKVDAFVKQLPIERIFGVGKVTAGKLHAMGILNCGDLRDFELPVLTERFGRFGSRLHQLCRGIDDRPVQISRIHKSVSIEHTYPIDLLGVENCLDQLPELLEQLHRRLRRYLEKDSGYKIKGRFAKVRFNDFTTTTIENQLQEGELKQYQVLIRQGHARGEKPVRLLGIGVRLDVDDQQAPEQLTLFT</sequence>
<evidence type="ECO:0000256" key="1">
    <source>
        <dbReference type="ARBA" id="ARBA00004496"/>
    </source>
</evidence>
<reference evidence="17 18" key="1">
    <citation type="submission" date="2018-04" db="EMBL/GenBank/DDBJ databases">
        <title>Thalassorhabdus spongiae gen. nov., sp. nov., isolated from a marine sponge in South-West Iceland.</title>
        <authorList>
            <person name="Knobloch S."/>
            <person name="Daussin A."/>
            <person name="Johannsson R."/>
            <person name="Marteinsson V.T."/>
        </authorList>
    </citation>
    <scope>NUCLEOTIDE SEQUENCE [LARGE SCALE GENOMIC DNA]</scope>
    <source>
        <strain evidence="17 18">Hp12</strain>
    </source>
</reference>
<dbReference type="OrthoDB" id="9808813at2"/>
<dbReference type="GO" id="GO:0006261">
    <property type="term" value="P:DNA-templated DNA replication"/>
    <property type="evidence" value="ECO:0007669"/>
    <property type="project" value="UniProtKB-UniRule"/>
</dbReference>
<dbReference type="GO" id="GO:0009432">
    <property type="term" value="P:SOS response"/>
    <property type="evidence" value="ECO:0007669"/>
    <property type="project" value="TreeGrafter"/>
</dbReference>
<dbReference type="FunFam" id="3.40.1170.60:FF:000001">
    <property type="entry name" value="DNA polymerase IV"/>
    <property type="match status" value="1"/>
</dbReference>
<protein>
    <recommendedName>
        <fullName evidence="15">DNA polymerase IV</fullName>
        <shortName evidence="15">Pol IV</shortName>
        <ecNumber evidence="15">2.7.7.7</ecNumber>
    </recommendedName>
</protein>
<proteinExistence type="inferred from homology"/>
<evidence type="ECO:0000256" key="5">
    <source>
        <dbReference type="ARBA" id="ARBA00022679"/>
    </source>
</evidence>
<dbReference type="PANTHER" id="PTHR11076:SF33">
    <property type="entry name" value="DNA POLYMERASE KAPPA"/>
    <property type="match status" value="1"/>
</dbReference>
<dbReference type="Gene3D" id="3.30.70.270">
    <property type="match status" value="1"/>
</dbReference>
<feature type="binding site" evidence="15">
    <location>
        <position position="12"/>
    </location>
    <ligand>
        <name>Mg(2+)</name>
        <dbReference type="ChEBI" id="CHEBI:18420"/>
    </ligand>
</feature>
<comment type="cofactor">
    <cofactor evidence="15">
        <name>Mg(2+)</name>
        <dbReference type="ChEBI" id="CHEBI:18420"/>
    </cofactor>
    <text evidence="15">Binds 2 magnesium ions per subunit.</text>
</comment>
<evidence type="ECO:0000256" key="15">
    <source>
        <dbReference type="HAMAP-Rule" id="MF_01113"/>
    </source>
</evidence>
<dbReference type="SUPFAM" id="SSF56672">
    <property type="entry name" value="DNA/RNA polymerases"/>
    <property type="match status" value="1"/>
</dbReference>
<comment type="subcellular location">
    <subcellularLocation>
        <location evidence="1 15">Cytoplasm</location>
    </subcellularLocation>
</comment>
<dbReference type="EMBL" id="QDDL01000014">
    <property type="protein sequence ID" value="PVZ63902.1"/>
    <property type="molecule type" value="Genomic_DNA"/>
</dbReference>
<evidence type="ECO:0000313" key="17">
    <source>
        <dbReference type="EMBL" id="PVZ63902.1"/>
    </source>
</evidence>
<evidence type="ECO:0000256" key="6">
    <source>
        <dbReference type="ARBA" id="ARBA00022695"/>
    </source>
</evidence>
<keyword evidence="5 15" id="KW-0808">Transferase</keyword>
<keyword evidence="12 15" id="KW-0238">DNA-binding</keyword>
<dbReference type="Gene3D" id="1.10.150.20">
    <property type="entry name" value="5' to 3' exonuclease, C-terminal subdomain"/>
    <property type="match status" value="1"/>
</dbReference>
<dbReference type="SUPFAM" id="SSF100879">
    <property type="entry name" value="Lesion bypass DNA polymerase (Y-family), little finger domain"/>
    <property type="match status" value="1"/>
</dbReference>
<evidence type="ECO:0000256" key="9">
    <source>
        <dbReference type="ARBA" id="ARBA00022763"/>
    </source>
</evidence>
<dbReference type="Gene3D" id="3.30.1490.100">
    <property type="entry name" value="DNA polymerase, Y-family, little finger domain"/>
    <property type="match status" value="1"/>
</dbReference>
<dbReference type="AlphaFoldDB" id="A0A2V1GP10"/>
<keyword evidence="4 15" id="KW-0963">Cytoplasm</keyword>
<dbReference type="GO" id="GO:0003887">
    <property type="term" value="F:DNA-directed DNA polymerase activity"/>
    <property type="evidence" value="ECO:0007669"/>
    <property type="project" value="UniProtKB-UniRule"/>
</dbReference>
<dbReference type="GO" id="GO:0006281">
    <property type="term" value="P:DNA repair"/>
    <property type="evidence" value="ECO:0007669"/>
    <property type="project" value="UniProtKB-UniRule"/>
</dbReference>
<evidence type="ECO:0000256" key="8">
    <source>
        <dbReference type="ARBA" id="ARBA00022723"/>
    </source>
</evidence>
<dbReference type="InterPro" id="IPR043128">
    <property type="entry name" value="Rev_trsase/Diguanyl_cyclase"/>
</dbReference>
<dbReference type="InterPro" id="IPR043502">
    <property type="entry name" value="DNA/RNA_pol_sf"/>
</dbReference>
<dbReference type="GO" id="GO:0003684">
    <property type="term" value="F:damaged DNA binding"/>
    <property type="evidence" value="ECO:0007669"/>
    <property type="project" value="InterPro"/>
</dbReference>
<dbReference type="InterPro" id="IPR017961">
    <property type="entry name" value="DNA_pol_Y-fam_little_finger"/>
</dbReference>
<dbReference type="HAMAP" id="MF_01113">
    <property type="entry name" value="DNApol_IV"/>
    <property type="match status" value="1"/>
</dbReference>
<keyword evidence="7 15" id="KW-0235">DNA replication</keyword>
<dbReference type="GO" id="GO:0000287">
    <property type="term" value="F:magnesium ion binding"/>
    <property type="evidence" value="ECO:0007669"/>
    <property type="project" value="UniProtKB-UniRule"/>
</dbReference>
<gene>
    <name evidence="15" type="primary">dinB</name>
    <name evidence="17" type="ORF">DC094_20455</name>
</gene>
<dbReference type="PROSITE" id="PS50173">
    <property type="entry name" value="UMUC"/>
    <property type="match status" value="1"/>
</dbReference>
<feature type="active site" evidence="15">
    <location>
        <position position="108"/>
    </location>
</feature>
<dbReference type="Gene3D" id="3.40.1170.60">
    <property type="match status" value="1"/>
</dbReference>
<feature type="site" description="Substrate discrimination" evidence="15">
    <location>
        <position position="17"/>
    </location>
</feature>
<dbReference type="Pfam" id="PF00817">
    <property type="entry name" value="IMS"/>
    <property type="match status" value="1"/>
</dbReference>
<accession>A0A2V1GP10</accession>
<dbReference type="InterPro" id="IPR036775">
    <property type="entry name" value="DNA_pol_Y-fam_lit_finger_sf"/>
</dbReference>
<dbReference type="PANTHER" id="PTHR11076">
    <property type="entry name" value="DNA REPAIR POLYMERASE UMUC / TRANSFERASE FAMILY MEMBER"/>
    <property type="match status" value="1"/>
</dbReference>
<dbReference type="GO" id="GO:0005829">
    <property type="term" value="C:cytosol"/>
    <property type="evidence" value="ECO:0007669"/>
    <property type="project" value="TreeGrafter"/>
</dbReference>
<name>A0A2V1GP10_9GAMM</name>
<dbReference type="Pfam" id="PF21999">
    <property type="entry name" value="IMS_HHH_1"/>
    <property type="match status" value="1"/>
</dbReference>
<keyword evidence="10 15" id="KW-0460">Magnesium</keyword>
<evidence type="ECO:0000256" key="3">
    <source>
        <dbReference type="ARBA" id="ARBA00022457"/>
    </source>
</evidence>
<dbReference type="GO" id="GO:0042276">
    <property type="term" value="P:error-prone translesion synthesis"/>
    <property type="evidence" value="ECO:0007669"/>
    <property type="project" value="TreeGrafter"/>
</dbReference>
<dbReference type="RefSeq" id="WP_116688986.1">
    <property type="nucleotide sequence ID" value="NZ_CAWNYD010000014.1"/>
</dbReference>
<keyword evidence="13 15" id="KW-0234">DNA repair</keyword>
<dbReference type="InterPro" id="IPR022880">
    <property type="entry name" value="DNApol_IV"/>
</dbReference>
<dbReference type="FunFam" id="1.10.150.20:FF:000019">
    <property type="entry name" value="DNA polymerase IV"/>
    <property type="match status" value="1"/>
</dbReference>
<feature type="domain" description="UmuC" evidence="16">
    <location>
        <begin position="8"/>
        <end position="189"/>
    </location>
</feature>
<dbReference type="CDD" id="cd03586">
    <property type="entry name" value="PolY_Pol_IV_kappa"/>
    <property type="match status" value="1"/>
</dbReference>
<keyword evidence="11 15" id="KW-0239">DNA-directed DNA polymerase</keyword>
<comment type="subunit">
    <text evidence="15">Monomer.</text>
</comment>
<evidence type="ECO:0000256" key="2">
    <source>
        <dbReference type="ARBA" id="ARBA00010945"/>
    </source>
</evidence>
<evidence type="ECO:0000256" key="10">
    <source>
        <dbReference type="ARBA" id="ARBA00022842"/>
    </source>
</evidence>
<organism evidence="17 18">
    <name type="scientific">Pelagibaculum spongiae</name>
    <dbReference type="NCBI Taxonomy" id="2080658"/>
    <lineage>
        <taxon>Bacteria</taxon>
        <taxon>Pseudomonadati</taxon>
        <taxon>Pseudomonadota</taxon>
        <taxon>Gammaproteobacteria</taxon>
        <taxon>Oceanospirillales</taxon>
        <taxon>Pelagibaculum</taxon>
    </lineage>
</organism>
<evidence type="ECO:0000256" key="4">
    <source>
        <dbReference type="ARBA" id="ARBA00022490"/>
    </source>
</evidence>
<keyword evidence="3 15" id="KW-0515">Mutator protein</keyword>
<comment type="caution">
    <text evidence="17">The sequence shown here is derived from an EMBL/GenBank/DDBJ whole genome shotgun (WGS) entry which is preliminary data.</text>
</comment>
<evidence type="ECO:0000313" key="18">
    <source>
        <dbReference type="Proteomes" id="UP000244906"/>
    </source>
</evidence>
<dbReference type="Pfam" id="PF11799">
    <property type="entry name" value="IMS_C"/>
    <property type="match status" value="1"/>
</dbReference>
<comment type="catalytic activity">
    <reaction evidence="14 15">
        <text>DNA(n) + a 2'-deoxyribonucleoside 5'-triphosphate = DNA(n+1) + diphosphate</text>
        <dbReference type="Rhea" id="RHEA:22508"/>
        <dbReference type="Rhea" id="RHEA-COMP:17339"/>
        <dbReference type="Rhea" id="RHEA-COMP:17340"/>
        <dbReference type="ChEBI" id="CHEBI:33019"/>
        <dbReference type="ChEBI" id="CHEBI:61560"/>
        <dbReference type="ChEBI" id="CHEBI:173112"/>
        <dbReference type="EC" id="2.7.7.7"/>
    </reaction>
</comment>
<evidence type="ECO:0000256" key="11">
    <source>
        <dbReference type="ARBA" id="ARBA00022932"/>
    </source>
</evidence>
<feature type="binding site" evidence="15">
    <location>
        <position position="107"/>
    </location>
    <ligand>
        <name>Mg(2+)</name>
        <dbReference type="ChEBI" id="CHEBI:18420"/>
    </ligand>
</feature>
<keyword evidence="6 15" id="KW-0548">Nucleotidyltransferase</keyword>
<dbReference type="Proteomes" id="UP000244906">
    <property type="component" value="Unassembled WGS sequence"/>
</dbReference>
<dbReference type="NCBIfam" id="NF002677">
    <property type="entry name" value="PRK02406.1"/>
    <property type="match status" value="1"/>
</dbReference>
<evidence type="ECO:0000256" key="13">
    <source>
        <dbReference type="ARBA" id="ARBA00023204"/>
    </source>
</evidence>
<evidence type="ECO:0000256" key="7">
    <source>
        <dbReference type="ARBA" id="ARBA00022705"/>
    </source>
</evidence>
<dbReference type="InterPro" id="IPR001126">
    <property type="entry name" value="UmuC"/>
</dbReference>
<dbReference type="InterPro" id="IPR053848">
    <property type="entry name" value="IMS_HHH_1"/>
</dbReference>
<evidence type="ECO:0000259" key="16">
    <source>
        <dbReference type="PROSITE" id="PS50173"/>
    </source>
</evidence>
<evidence type="ECO:0000256" key="12">
    <source>
        <dbReference type="ARBA" id="ARBA00023125"/>
    </source>
</evidence>
<keyword evidence="9 15" id="KW-0227">DNA damage</keyword>
<evidence type="ECO:0000256" key="14">
    <source>
        <dbReference type="ARBA" id="ARBA00049244"/>
    </source>
</evidence>
<dbReference type="EC" id="2.7.7.7" evidence="15"/>
<dbReference type="InterPro" id="IPR050116">
    <property type="entry name" value="DNA_polymerase-Y"/>
</dbReference>
<comment type="similarity">
    <text evidence="2 15">Belongs to the DNA polymerase type-Y family.</text>
</comment>
<keyword evidence="18" id="KW-1185">Reference proteome</keyword>